<dbReference type="Proteomes" id="UP001060085">
    <property type="component" value="Linkage Group LG08"/>
</dbReference>
<evidence type="ECO:0000313" key="2">
    <source>
        <dbReference type="Proteomes" id="UP001060085"/>
    </source>
</evidence>
<gene>
    <name evidence="1" type="ORF">M9H77_35758</name>
</gene>
<dbReference type="EMBL" id="CM044708">
    <property type="protein sequence ID" value="KAI5649753.1"/>
    <property type="molecule type" value="Genomic_DNA"/>
</dbReference>
<evidence type="ECO:0000313" key="1">
    <source>
        <dbReference type="EMBL" id="KAI5649753.1"/>
    </source>
</evidence>
<sequence length="203" mass="23148">MFSTMCLTCALEMHRSSAPYSCVDLLERERNTVEGLVQPILHQISHHDLRWDGRLFESQEGLETKDGLRADLVVHVLWNQALVRCLTCSNYGMPELVSDDLVMDYDSFYRAQLFAWPHTLVDTLSVLAHVFICHVFQMTWDERQSSKLVGSSINMDRMSRHARRFIYNERTLIGGFGGTVVSDRVPVPVVNLSNDESIEGPTT</sequence>
<keyword evidence="2" id="KW-1185">Reference proteome</keyword>
<name>A0ACB9ZQN6_CATRO</name>
<accession>A0ACB9ZQN6</accession>
<proteinExistence type="predicted"/>
<organism evidence="1 2">
    <name type="scientific">Catharanthus roseus</name>
    <name type="common">Madagascar periwinkle</name>
    <name type="synonym">Vinca rosea</name>
    <dbReference type="NCBI Taxonomy" id="4058"/>
    <lineage>
        <taxon>Eukaryota</taxon>
        <taxon>Viridiplantae</taxon>
        <taxon>Streptophyta</taxon>
        <taxon>Embryophyta</taxon>
        <taxon>Tracheophyta</taxon>
        <taxon>Spermatophyta</taxon>
        <taxon>Magnoliopsida</taxon>
        <taxon>eudicotyledons</taxon>
        <taxon>Gunneridae</taxon>
        <taxon>Pentapetalae</taxon>
        <taxon>asterids</taxon>
        <taxon>lamiids</taxon>
        <taxon>Gentianales</taxon>
        <taxon>Apocynaceae</taxon>
        <taxon>Rauvolfioideae</taxon>
        <taxon>Vinceae</taxon>
        <taxon>Catharanthinae</taxon>
        <taxon>Catharanthus</taxon>
    </lineage>
</organism>
<protein>
    <submittedName>
        <fullName evidence="1">Uncharacterized protein</fullName>
    </submittedName>
</protein>
<reference evidence="2" key="1">
    <citation type="journal article" date="2023" name="Nat. Plants">
        <title>Single-cell RNA sequencing provides a high-resolution roadmap for understanding the multicellular compartmentation of specialized metabolism.</title>
        <authorList>
            <person name="Sun S."/>
            <person name="Shen X."/>
            <person name="Li Y."/>
            <person name="Li Y."/>
            <person name="Wang S."/>
            <person name="Li R."/>
            <person name="Zhang H."/>
            <person name="Shen G."/>
            <person name="Guo B."/>
            <person name="Wei J."/>
            <person name="Xu J."/>
            <person name="St-Pierre B."/>
            <person name="Chen S."/>
            <person name="Sun C."/>
        </authorList>
    </citation>
    <scope>NUCLEOTIDE SEQUENCE [LARGE SCALE GENOMIC DNA]</scope>
</reference>
<comment type="caution">
    <text evidence="1">The sequence shown here is derived from an EMBL/GenBank/DDBJ whole genome shotgun (WGS) entry which is preliminary data.</text>
</comment>